<dbReference type="CDD" id="cd24006">
    <property type="entry name" value="ASKHA_NBD_PPX_GppA"/>
    <property type="match status" value="1"/>
</dbReference>
<sequence>MKLAAIDIGSNAIRCQISNVFIYNQNPVFKRLEYIRYPMKLGQDVFATGIISEAREMKFIKFLHALKLLIEVHEVDHYLVCATSAMRMAQNAPEVIKRVYDLLEMQIEVIDGYSEAEYINKVIYSLLDDKNYLHIDVGGGSTEFNVYVGQQKVASQSFELGSIRQLQRDGRSEMWEVMKDWVKENARKNHVTRAVGTGGNINKIYELAGKMAGKPIFKKQIEDIVDQLENMTMEERQSVLLLNPDRADVIVPAARIYLSAMKWARVESMLVPTVGLKDGMLQALYEKHKAEVTPI</sequence>
<dbReference type="EC" id="3.6.1.11" evidence="2"/>
<name>A0A369QLC3_9BACT</name>
<keyword evidence="2" id="KW-0378">Hydrolase</keyword>
<dbReference type="GO" id="GO:0004309">
    <property type="term" value="F:exopolyphosphatase activity"/>
    <property type="evidence" value="ECO:0007669"/>
    <property type="project" value="UniProtKB-EC"/>
</dbReference>
<accession>A0A369QLC3</accession>
<dbReference type="PANTHER" id="PTHR30005:SF0">
    <property type="entry name" value="RETROGRADE REGULATION PROTEIN 2"/>
    <property type="match status" value="1"/>
</dbReference>
<dbReference type="AlphaFoldDB" id="A0A369QLC3"/>
<evidence type="ECO:0000313" key="2">
    <source>
        <dbReference type="EMBL" id="RDC65172.1"/>
    </source>
</evidence>
<dbReference type="Gene3D" id="3.30.420.150">
    <property type="entry name" value="Exopolyphosphatase. Domain 2"/>
    <property type="match status" value="1"/>
</dbReference>
<dbReference type="OrthoDB" id="9814545at2"/>
<proteinExistence type="predicted"/>
<dbReference type="EC" id="3.6.1.40" evidence="2"/>
<dbReference type="InterPro" id="IPR003695">
    <property type="entry name" value="Ppx_GppA_N"/>
</dbReference>
<evidence type="ECO:0000259" key="1">
    <source>
        <dbReference type="Pfam" id="PF02541"/>
    </source>
</evidence>
<organism evidence="2 3">
    <name type="scientific">Adhaeribacter pallidiroseus</name>
    <dbReference type="NCBI Taxonomy" id="2072847"/>
    <lineage>
        <taxon>Bacteria</taxon>
        <taxon>Pseudomonadati</taxon>
        <taxon>Bacteroidota</taxon>
        <taxon>Cytophagia</taxon>
        <taxon>Cytophagales</taxon>
        <taxon>Hymenobacteraceae</taxon>
        <taxon>Adhaeribacter</taxon>
    </lineage>
</organism>
<reference evidence="2 3" key="1">
    <citation type="submission" date="2018-04" db="EMBL/GenBank/DDBJ databases">
        <title>Adhaeribacter sp. HMF7616 genome sequencing and assembly.</title>
        <authorList>
            <person name="Kang H."/>
            <person name="Kang J."/>
            <person name="Cha I."/>
            <person name="Kim H."/>
            <person name="Joh K."/>
        </authorList>
    </citation>
    <scope>NUCLEOTIDE SEQUENCE [LARGE SCALE GENOMIC DNA]</scope>
    <source>
        <strain evidence="2 3">HMF7616</strain>
    </source>
</reference>
<dbReference type="RefSeq" id="WP_115374228.1">
    <property type="nucleotide sequence ID" value="NZ_QASA01000001.1"/>
</dbReference>
<dbReference type="EMBL" id="QASA01000001">
    <property type="protein sequence ID" value="RDC65172.1"/>
    <property type="molecule type" value="Genomic_DNA"/>
</dbReference>
<comment type="caution">
    <text evidence="2">The sequence shown here is derived from an EMBL/GenBank/DDBJ whole genome shotgun (WGS) entry which is preliminary data.</text>
</comment>
<feature type="domain" description="Ppx/GppA phosphatase N-terminal" evidence="1">
    <location>
        <begin position="38"/>
        <end position="287"/>
    </location>
</feature>
<dbReference type="InterPro" id="IPR050273">
    <property type="entry name" value="GppA/Ppx_hydrolase"/>
</dbReference>
<keyword evidence="3" id="KW-1185">Reference proteome</keyword>
<protein>
    <submittedName>
        <fullName evidence="2">Exopolyphosphatase</fullName>
        <ecNumber evidence="2">3.6.1.11</ecNumber>
        <ecNumber evidence="2">3.6.1.40</ecNumber>
    </submittedName>
</protein>
<dbReference type="PANTHER" id="PTHR30005">
    <property type="entry name" value="EXOPOLYPHOSPHATASE"/>
    <property type="match status" value="1"/>
</dbReference>
<dbReference type="Pfam" id="PF02541">
    <property type="entry name" value="Ppx-GppA"/>
    <property type="match status" value="1"/>
</dbReference>
<dbReference type="GO" id="GO:0008894">
    <property type="term" value="F:guanosine-5'-triphosphate,3'-diphosphate diphosphatase activity"/>
    <property type="evidence" value="ECO:0007669"/>
    <property type="project" value="UniProtKB-EC"/>
</dbReference>
<dbReference type="Proteomes" id="UP000253919">
    <property type="component" value="Unassembled WGS sequence"/>
</dbReference>
<evidence type="ECO:0000313" key="3">
    <source>
        <dbReference type="Proteomes" id="UP000253919"/>
    </source>
</evidence>
<gene>
    <name evidence="2" type="ORF">AHMF7616_03802</name>
</gene>
<dbReference type="SUPFAM" id="SSF53067">
    <property type="entry name" value="Actin-like ATPase domain"/>
    <property type="match status" value="2"/>
</dbReference>
<dbReference type="Gene3D" id="3.30.420.40">
    <property type="match status" value="1"/>
</dbReference>
<dbReference type="InterPro" id="IPR043129">
    <property type="entry name" value="ATPase_NBD"/>
</dbReference>